<proteinExistence type="predicted"/>
<evidence type="ECO:0000259" key="1">
    <source>
        <dbReference type="Pfam" id="PF18026"/>
    </source>
</evidence>
<dbReference type="Gene3D" id="6.10.250.1250">
    <property type="match status" value="1"/>
</dbReference>
<name>A0ABD0N5B1_CIRMR</name>
<dbReference type="AlphaFoldDB" id="A0ABD0N5B1"/>
<reference evidence="2 3" key="1">
    <citation type="submission" date="2024-05" db="EMBL/GenBank/DDBJ databases">
        <title>Genome sequencing and assembly of Indian major carp, Cirrhinus mrigala (Hamilton, 1822).</title>
        <authorList>
            <person name="Mohindra V."/>
            <person name="Chowdhury L.M."/>
            <person name="Lal K."/>
            <person name="Jena J.K."/>
        </authorList>
    </citation>
    <scope>NUCLEOTIDE SEQUENCE [LARGE SCALE GENOMIC DNA]</scope>
    <source>
        <strain evidence="2">CM1030</strain>
        <tissue evidence="2">Blood</tissue>
    </source>
</reference>
<evidence type="ECO:0000313" key="2">
    <source>
        <dbReference type="EMBL" id="KAL0156051.1"/>
    </source>
</evidence>
<dbReference type="Proteomes" id="UP001529510">
    <property type="component" value="Unassembled WGS sequence"/>
</dbReference>
<feature type="domain" description="EXOG C-terminal" evidence="1">
    <location>
        <begin position="67"/>
        <end position="115"/>
    </location>
</feature>
<evidence type="ECO:0000313" key="3">
    <source>
        <dbReference type="Proteomes" id="UP001529510"/>
    </source>
</evidence>
<organism evidence="2 3">
    <name type="scientific">Cirrhinus mrigala</name>
    <name type="common">Mrigala</name>
    <dbReference type="NCBI Taxonomy" id="683832"/>
    <lineage>
        <taxon>Eukaryota</taxon>
        <taxon>Metazoa</taxon>
        <taxon>Chordata</taxon>
        <taxon>Craniata</taxon>
        <taxon>Vertebrata</taxon>
        <taxon>Euteleostomi</taxon>
        <taxon>Actinopterygii</taxon>
        <taxon>Neopterygii</taxon>
        <taxon>Teleostei</taxon>
        <taxon>Ostariophysi</taxon>
        <taxon>Cypriniformes</taxon>
        <taxon>Cyprinidae</taxon>
        <taxon>Labeoninae</taxon>
        <taxon>Labeonini</taxon>
        <taxon>Cirrhinus</taxon>
    </lineage>
</organism>
<protein>
    <recommendedName>
        <fullName evidence="1">EXOG C-terminal domain-containing protein</fullName>
    </recommendedName>
</protein>
<dbReference type="InterPro" id="IPR041003">
    <property type="entry name" value="Exog_C"/>
</dbReference>
<gene>
    <name evidence="2" type="ORF">M9458_047297</name>
</gene>
<accession>A0ABD0N5B1</accession>
<dbReference type="EMBL" id="JAMKFB020000024">
    <property type="protein sequence ID" value="KAL0156051.1"/>
    <property type="molecule type" value="Genomic_DNA"/>
</dbReference>
<dbReference type="Pfam" id="PF18026">
    <property type="entry name" value="Exog_C"/>
    <property type="match status" value="1"/>
</dbReference>
<sequence length="131" mass="15540">MTLPFPLTSIKSSWRRKTRLQILWLSGRLWSRTLRSYQRMSGLTFFPAVERREELKNLCDVDSCQLMDFKRFTLYISGRKVASARTTARLDKIMTELKDAGITPDEYLSSLYLEKKRELAEKEEREKKPEQ</sequence>
<comment type="caution">
    <text evidence="2">The sequence shown here is derived from an EMBL/GenBank/DDBJ whole genome shotgun (WGS) entry which is preliminary data.</text>
</comment>
<keyword evidence="3" id="KW-1185">Reference proteome</keyword>